<organism evidence="5 6">
    <name type="scientific">Acer yangbiense</name>
    <dbReference type="NCBI Taxonomy" id="1000413"/>
    <lineage>
        <taxon>Eukaryota</taxon>
        <taxon>Viridiplantae</taxon>
        <taxon>Streptophyta</taxon>
        <taxon>Embryophyta</taxon>
        <taxon>Tracheophyta</taxon>
        <taxon>Spermatophyta</taxon>
        <taxon>Magnoliopsida</taxon>
        <taxon>eudicotyledons</taxon>
        <taxon>Gunneridae</taxon>
        <taxon>Pentapetalae</taxon>
        <taxon>rosids</taxon>
        <taxon>malvids</taxon>
        <taxon>Sapindales</taxon>
        <taxon>Sapindaceae</taxon>
        <taxon>Hippocastanoideae</taxon>
        <taxon>Acereae</taxon>
        <taxon>Acer</taxon>
    </lineage>
</organism>
<keyword evidence="6" id="KW-1185">Reference proteome</keyword>
<dbReference type="EMBL" id="VAHF01000010">
    <property type="protein sequence ID" value="TXG51953.1"/>
    <property type="molecule type" value="Genomic_DNA"/>
</dbReference>
<evidence type="ECO:0000256" key="1">
    <source>
        <dbReference type="ARBA" id="ARBA00006974"/>
    </source>
</evidence>
<comment type="similarity">
    <text evidence="1">Belongs to the ARG7 family.</text>
</comment>
<sequence length="143" mass="16792">MINLKRVFEMARKWRSKAASRRRQRRRRRQTSFPRNSASGHDHHQKSKNIVVAQKGHFVVYSIDKKRFEVPLQYLNNEIFKELLKMSQEEFGLPTTGPIMLPCDAVFMELALSSLVLQRKPSHKCSMSSFDRQEEIMLLVPGF</sequence>
<reference evidence="6" key="1">
    <citation type="journal article" date="2019" name="Gigascience">
        <title>De novo genome assembly of the endangered Acer yangbiense, a plant species with extremely small populations endemic to Yunnan Province, China.</title>
        <authorList>
            <person name="Yang J."/>
            <person name="Wariss H.M."/>
            <person name="Tao L."/>
            <person name="Zhang R."/>
            <person name="Yun Q."/>
            <person name="Hollingsworth P."/>
            <person name="Dao Z."/>
            <person name="Luo G."/>
            <person name="Guo H."/>
            <person name="Ma Y."/>
            <person name="Sun W."/>
        </authorList>
    </citation>
    <scope>NUCLEOTIDE SEQUENCE [LARGE SCALE GENOMIC DNA]</scope>
    <source>
        <strain evidence="6">cv. Malutang</strain>
    </source>
</reference>
<feature type="compositionally biased region" description="Basic residues" evidence="4">
    <location>
        <begin position="15"/>
        <end position="30"/>
    </location>
</feature>
<keyword evidence="2" id="KW-0217">Developmental protein</keyword>
<dbReference type="Proteomes" id="UP000323000">
    <property type="component" value="Chromosome 10"/>
</dbReference>
<protein>
    <recommendedName>
        <fullName evidence="7">Auxin-responsive protein</fullName>
    </recommendedName>
</protein>
<dbReference type="OrthoDB" id="1619837at2759"/>
<evidence type="ECO:0000256" key="3">
    <source>
        <dbReference type="ARBA" id="ARBA00022604"/>
    </source>
</evidence>
<name>A0A5C7H4K7_9ROSI</name>
<feature type="region of interest" description="Disordered" evidence="4">
    <location>
        <begin position="15"/>
        <end position="47"/>
    </location>
</feature>
<gene>
    <name evidence="5" type="ORF">EZV62_021122</name>
</gene>
<evidence type="ECO:0000313" key="6">
    <source>
        <dbReference type="Proteomes" id="UP000323000"/>
    </source>
</evidence>
<accession>A0A5C7H4K7</accession>
<dbReference type="InterPro" id="IPR003676">
    <property type="entry name" value="SAUR_fam"/>
</dbReference>
<dbReference type="AlphaFoldDB" id="A0A5C7H4K7"/>
<proteinExistence type="inferred from homology"/>
<dbReference type="GO" id="GO:0009733">
    <property type="term" value="P:response to auxin"/>
    <property type="evidence" value="ECO:0007669"/>
    <property type="project" value="InterPro"/>
</dbReference>
<comment type="caution">
    <text evidence="5">The sequence shown here is derived from an EMBL/GenBank/DDBJ whole genome shotgun (WGS) entry which is preliminary data.</text>
</comment>
<dbReference type="PANTHER" id="PTHR31175">
    <property type="entry name" value="AUXIN-RESPONSIVE FAMILY PROTEIN"/>
    <property type="match status" value="1"/>
</dbReference>
<evidence type="ECO:0008006" key="7">
    <source>
        <dbReference type="Google" id="ProtNLM"/>
    </source>
</evidence>
<evidence type="ECO:0000256" key="4">
    <source>
        <dbReference type="SAM" id="MobiDB-lite"/>
    </source>
</evidence>
<evidence type="ECO:0000313" key="5">
    <source>
        <dbReference type="EMBL" id="TXG51953.1"/>
    </source>
</evidence>
<dbReference type="Pfam" id="PF02519">
    <property type="entry name" value="Auxin_inducible"/>
    <property type="match status" value="1"/>
</dbReference>
<evidence type="ECO:0000256" key="2">
    <source>
        <dbReference type="ARBA" id="ARBA00022473"/>
    </source>
</evidence>
<keyword evidence="3" id="KW-0341">Growth regulation</keyword>